<evidence type="ECO:0000256" key="1">
    <source>
        <dbReference type="SAM" id="MobiDB-lite"/>
    </source>
</evidence>
<organism evidence="2 3">
    <name type="scientific">Micromonospora matsumotoense</name>
    <dbReference type="NCBI Taxonomy" id="121616"/>
    <lineage>
        <taxon>Bacteria</taxon>
        <taxon>Bacillati</taxon>
        <taxon>Actinomycetota</taxon>
        <taxon>Actinomycetes</taxon>
        <taxon>Micromonosporales</taxon>
        <taxon>Micromonosporaceae</taxon>
        <taxon>Micromonospora</taxon>
    </lineage>
</organism>
<proteinExistence type="predicted"/>
<keyword evidence="3" id="KW-1185">Reference proteome</keyword>
<dbReference type="AlphaFoldDB" id="A0A1C5AR25"/>
<evidence type="ECO:0000313" key="2">
    <source>
        <dbReference type="EMBL" id="SCF47593.1"/>
    </source>
</evidence>
<feature type="region of interest" description="Disordered" evidence="1">
    <location>
        <begin position="85"/>
        <end position="106"/>
    </location>
</feature>
<sequence length="117" mass="12796">MAVEYRLTLAGDIPLEQVAELVAPAGVQESALPGYPRLLSADLRNRLGYTLGIYGGSNGYFDAEDDNGSQWEWKRPRFGILRMAGSNPLPGVGGRQRRGRTGRAGHGLWPCRGSRIR</sequence>
<name>A0A1C5AR25_9ACTN</name>
<dbReference type="InterPro" id="IPR049799">
    <property type="entry name" value="SitI3-like"/>
</dbReference>
<protein>
    <submittedName>
        <fullName evidence="2">Uncharacterized protein</fullName>
    </submittedName>
</protein>
<dbReference type="EMBL" id="FMCU01000023">
    <property type="protein sequence ID" value="SCF47593.1"/>
    <property type="molecule type" value="Genomic_DNA"/>
</dbReference>
<gene>
    <name evidence="2" type="ORF">GA0070216_1234</name>
</gene>
<evidence type="ECO:0000313" key="3">
    <source>
        <dbReference type="Proteomes" id="UP000198797"/>
    </source>
</evidence>
<reference evidence="3" key="1">
    <citation type="submission" date="2016-06" db="EMBL/GenBank/DDBJ databases">
        <authorList>
            <person name="Varghese N."/>
            <person name="Submissions Spin"/>
        </authorList>
    </citation>
    <scope>NUCLEOTIDE SEQUENCE [LARGE SCALE GENOMIC DNA]</scope>
    <source>
        <strain evidence="3">DSM 44100</strain>
    </source>
</reference>
<accession>A0A1C5AR25</accession>
<dbReference type="NCBIfam" id="NF040657">
    <property type="entry name" value="immun_SitI3"/>
    <property type="match status" value="1"/>
</dbReference>
<dbReference type="Proteomes" id="UP000198797">
    <property type="component" value="Unassembled WGS sequence"/>
</dbReference>